<dbReference type="InterPro" id="IPR036866">
    <property type="entry name" value="RibonucZ/Hydroxyglut_hydro"/>
</dbReference>
<comment type="caution">
    <text evidence="3">The sequence shown here is derived from an EMBL/GenBank/DDBJ whole genome shotgun (WGS) entry which is preliminary data.</text>
</comment>
<evidence type="ECO:0000313" key="3">
    <source>
        <dbReference type="EMBL" id="MDN7023322.1"/>
    </source>
</evidence>
<dbReference type="InterPro" id="IPR050114">
    <property type="entry name" value="UPF0173_UPF0282_UlaG_hydrolase"/>
</dbReference>
<dbReference type="InterPro" id="IPR014426">
    <property type="entry name" value="UPF0282_hydrls"/>
</dbReference>
<proteinExistence type="inferred from homology"/>
<dbReference type="EMBL" id="VCYH01000001">
    <property type="protein sequence ID" value="MDN7023322.1"/>
    <property type="molecule type" value="Genomic_DNA"/>
</dbReference>
<keyword evidence="4" id="KW-1185">Reference proteome</keyword>
<name>A0ABT8M5W6_9EURY</name>
<protein>
    <recommendedName>
        <fullName evidence="1">UPF0282 protein FGU65_00140</fullName>
    </recommendedName>
</protein>
<comment type="similarity">
    <text evidence="1">Belongs to the UPF0282 family.</text>
</comment>
<dbReference type="Proteomes" id="UP001168338">
    <property type="component" value="Unassembled WGS sequence"/>
</dbReference>
<dbReference type="HAMAP" id="MF_01406">
    <property type="entry name" value="UPF0282"/>
    <property type="match status" value="1"/>
</dbReference>
<dbReference type="SUPFAM" id="SSF56281">
    <property type="entry name" value="Metallo-hydrolase/oxidoreductase"/>
    <property type="match status" value="1"/>
</dbReference>
<evidence type="ECO:0000256" key="1">
    <source>
        <dbReference type="HAMAP-Rule" id="MF_01406"/>
    </source>
</evidence>
<reference evidence="3" key="1">
    <citation type="submission" date="2019-05" db="EMBL/GenBank/DDBJ databases">
        <title>Methanoculleus sp. FWC-SCC1, a methanogenic archaeon isolated from deep marine cold seep.</title>
        <authorList>
            <person name="Chen Y.-W."/>
            <person name="Chen S.-C."/>
            <person name="Teng N.-H."/>
            <person name="Lai M.-C."/>
        </authorList>
    </citation>
    <scope>NUCLEOTIDE SEQUENCE</scope>
    <source>
        <strain evidence="3">FWC-SCC1</strain>
    </source>
</reference>
<dbReference type="PANTHER" id="PTHR43546:SF4">
    <property type="entry name" value="UPF0282 PROTEIN MJ1629"/>
    <property type="match status" value="1"/>
</dbReference>
<dbReference type="PANTHER" id="PTHR43546">
    <property type="entry name" value="UPF0173 METAL-DEPENDENT HYDROLASE MJ1163-RELATED"/>
    <property type="match status" value="1"/>
</dbReference>
<feature type="domain" description="Metallo-beta-lactamase" evidence="2">
    <location>
        <begin position="16"/>
        <end position="79"/>
    </location>
</feature>
<gene>
    <name evidence="3" type="ORF">FGU65_00140</name>
</gene>
<organism evidence="3 4">
    <name type="scientific">Methanoculleus frigidifontis</name>
    <dbReference type="NCBI Taxonomy" id="2584085"/>
    <lineage>
        <taxon>Archaea</taxon>
        <taxon>Methanobacteriati</taxon>
        <taxon>Methanobacteriota</taxon>
        <taxon>Stenosarchaea group</taxon>
        <taxon>Methanomicrobia</taxon>
        <taxon>Methanomicrobiales</taxon>
        <taxon>Methanomicrobiaceae</taxon>
        <taxon>Methanoculleus</taxon>
    </lineage>
</organism>
<dbReference type="Gene3D" id="3.60.15.10">
    <property type="entry name" value="Ribonuclease Z/Hydroxyacylglutathione hydrolase-like"/>
    <property type="match status" value="1"/>
</dbReference>
<dbReference type="Pfam" id="PF00753">
    <property type="entry name" value="Lactamase_B"/>
    <property type="match status" value="1"/>
</dbReference>
<evidence type="ECO:0000313" key="4">
    <source>
        <dbReference type="Proteomes" id="UP001168338"/>
    </source>
</evidence>
<dbReference type="InterPro" id="IPR001279">
    <property type="entry name" value="Metallo-B-lactamas"/>
</dbReference>
<dbReference type="PIRSF" id="PIRSF004944">
    <property type="entry name" value="UCP004944_hydrls"/>
    <property type="match status" value="1"/>
</dbReference>
<accession>A0ABT8M5W6</accession>
<evidence type="ECO:0000259" key="2">
    <source>
        <dbReference type="Pfam" id="PF00753"/>
    </source>
</evidence>
<dbReference type="RefSeq" id="WP_301662377.1">
    <property type="nucleotide sequence ID" value="NZ_VCYH01000001.1"/>
</dbReference>
<sequence>MIQVTPIWADSLGAKSFCTLVETPDLALLIDPGASILQQGFPAPDAVKQERLEDAWKAIRAAAGRATHVAVTHYHHDHYLQEAEIYAGKNLFVKSPNTYVNRSQWHRAREFLRWHAASFGGAFREEHPAEHTFPDPLEMLPFTPTHIDGNTARRREQYRRNSRRWAAQPWVLPPDEKVVFCDCRRFSIGDTVLRFSAPLFHGSEYASTGFVVALMVEHAARKVLYTSDLMGPILEDYTAWIIAESPDCILLDGPATYLLGHLLNRRNLDRCIANVRQIVRECPEATVLLDHHVTRDTRFRERMEGIYDRADVTTVAGHLGEEVFADRFARPGRDG</sequence>